<dbReference type="Pfam" id="PF00023">
    <property type="entry name" value="Ank"/>
    <property type="match status" value="1"/>
</dbReference>
<gene>
    <name evidence="4" type="ORF">PHISCL_03634</name>
</gene>
<dbReference type="PROSITE" id="PS50088">
    <property type="entry name" value="ANK_REPEAT"/>
    <property type="match status" value="1"/>
</dbReference>
<sequence length="290" mass="31479">MPLQFPTLDSPDPNDAPLQAFLRCCRQGNLAQVLQCLESRSLTNTSLAYGLKQATTADHVAVMRRLLETGAIIIGRTVEAAQSRDAYQALLDHGLEVNNPMPFAYVVARNDPPLLRWFLSLGADPNLGPPDTYSKGFVGGNDPPVPNSGGALETAAQQCDTIIIDILAEHGAEIKNCLALQYAMMRNDGYRLTMLDHLARRGFDINRFGYLPTLPHGGTALHVAGNMGLAEEARWLIDHGADPTVGVDQDVPPLYYASMRGNRVLSQMLMDETNKVLRARKTGSQGGVIG</sequence>
<dbReference type="InterPro" id="IPR002110">
    <property type="entry name" value="Ankyrin_rpt"/>
</dbReference>
<organism evidence="4 5">
    <name type="scientific">Aspergillus sclerotialis</name>
    <dbReference type="NCBI Taxonomy" id="2070753"/>
    <lineage>
        <taxon>Eukaryota</taxon>
        <taxon>Fungi</taxon>
        <taxon>Dikarya</taxon>
        <taxon>Ascomycota</taxon>
        <taxon>Pezizomycotina</taxon>
        <taxon>Eurotiomycetes</taxon>
        <taxon>Eurotiomycetidae</taxon>
        <taxon>Eurotiales</taxon>
        <taxon>Aspergillaceae</taxon>
        <taxon>Aspergillus</taxon>
        <taxon>Aspergillus subgen. Polypaecilum</taxon>
    </lineage>
</organism>
<dbReference type="InterPro" id="IPR036770">
    <property type="entry name" value="Ankyrin_rpt-contain_sf"/>
</dbReference>
<dbReference type="PANTHER" id="PTHR24198">
    <property type="entry name" value="ANKYRIN REPEAT AND PROTEIN KINASE DOMAIN-CONTAINING PROTEIN"/>
    <property type="match status" value="1"/>
</dbReference>
<dbReference type="SMART" id="SM00248">
    <property type="entry name" value="ANK"/>
    <property type="match status" value="4"/>
</dbReference>
<dbReference type="STRING" id="2070753.A0A3A2ZN68"/>
<dbReference type="SUPFAM" id="SSF48403">
    <property type="entry name" value="Ankyrin repeat"/>
    <property type="match status" value="1"/>
</dbReference>
<protein>
    <submittedName>
        <fullName evidence="4">ANK</fullName>
    </submittedName>
</protein>
<dbReference type="OrthoDB" id="194358at2759"/>
<evidence type="ECO:0000313" key="5">
    <source>
        <dbReference type="Proteomes" id="UP000266188"/>
    </source>
</evidence>
<dbReference type="AlphaFoldDB" id="A0A3A2ZN68"/>
<name>A0A3A2ZN68_9EURO</name>
<evidence type="ECO:0000256" key="3">
    <source>
        <dbReference type="PROSITE-ProRule" id="PRU00023"/>
    </source>
</evidence>
<dbReference type="PANTHER" id="PTHR24198:SF165">
    <property type="entry name" value="ANKYRIN REPEAT-CONTAINING PROTEIN-RELATED"/>
    <property type="match status" value="1"/>
</dbReference>
<evidence type="ECO:0000256" key="2">
    <source>
        <dbReference type="ARBA" id="ARBA00023043"/>
    </source>
</evidence>
<evidence type="ECO:0000256" key="1">
    <source>
        <dbReference type="ARBA" id="ARBA00022737"/>
    </source>
</evidence>
<keyword evidence="1" id="KW-0677">Repeat</keyword>
<dbReference type="GO" id="GO:0005737">
    <property type="term" value="C:cytoplasm"/>
    <property type="evidence" value="ECO:0007669"/>
    <property type="project" value="TreeGrafter"/>
</dbReference>
<feature type="repeat" description="ANK" evidence="3">
    <location>
        <begin position="216"/>
        <end position="248"/>
    </location>
</feature>
<evidence type="ECO:0000313" key="4">
    <source>
        <dbReference type="EMBL" id="RJE24040.1"/>
    </source>
</evidence>
<reference evidence="5" key="1">
    <citation type="submission" date="2017-02" db="EMBL/GenBank/DDBJ databases">
        <authorList>
            <person name="Tafer H."/>
            <person name="Lopandic K."/>
        </authorList>
    </citation>
    <scope>NUCLEOTIDE SEQUENCE [LARGE SCALE GENOMIC DNA]</scope>
    <source>
        <strain evidence="5">CBS 366.77</strain>
    </source>
</reference>
<keyword evidence="2 3" id="KW-0040">ANK repeat</keyword>
<dbReference type="Proteomes" id="UP000266188">
    <property type="component" value="Unassembled WGS sequence"/>
</dbReference>
<dbReference type="EMBL" id="MVGC01000096">
    <property type="protein sequence ID" value="RJE24040.1"/>
    <property type="molecule type" value="Genomic_DNA"/>
</dbReference>
<comment type="caution">
    <text evidence="4">The sequence shown here is derived from an EMBL/GenBank/DDBJ whole genome shotgun (WGS) entry which is preliminary data.</text>
</comment>
<accession>A0A3A2ZN68</accession>
<proteinExistence type="predicted"/>
<dbReference type="Gene3D" id="1.25.40.20">
    <property type="entry name" value="Ankyrin repeat-containing domain"/>
    <property type="match status" value="1"/>
</dbReference>
<dbReference type="PROSITE" id="PS50297">
    <property type="entry name" value="ANK_REP_REGION"/>
    <property type="match status" value="1"/>
</dbReference>
<keyword evidence="5" id="KW-1185">Reference proteome</keyword>